<organism evidence="4 5">
    <name type="scientific">Streptosporangium carneum</name>
    <dbReference type="NCBI Taxonomy" id="47481"/>
    <lineage>
        <taxon>Bacteria</taxon>
        <taxon>Bacillati</taxon>
        <taxon>Actinomycetota</taxon>
        <taxon>Actinomycetes</taxon>
        <taxon>Streptosporangiales</taxon>
        <taxon>Streptosporangiaceae</taxon>
        <taxon>Streptosporangium</taxon>
    </lineage>
</organism>
<comment type="caution">
    <text evidence="4">The sequence shown here is derived from an EMBL/GenBank/DDBJ whole genome shotgun (WGS) entry which is preliminary data.</text>
</comment>
<evidence type="ECO:0000313" key="5">
    <source>
        <dbReference type="Proteomes" id="UP001143474"/>
    </source>
</evidence>
<evidence type="ECO:0000259" key="2">
    <source>
        <dbReference type="Pfam" id="PF26381"/>
    </source>
</evidence>
<reference evidence="4" key="1">
    <citation type="journal article" date="2014" name="Int. J. Syst. Evol. Microbiol.">
        <title>Complete genome sequence of Corynebacterium casei LMG S-19264T (=DSM 44701T), isolated from a smear-ripened cheese.</title>
        <authorList>
            <consortium name="US DOE Joint Genome Institute (JGI-PGF)"/>
            <person name="Walter F."/>
            <person name="Albersmeier A."/>
            <person name="Kalinowski J."/>
            <person name="Ruckert C."/>
        </authorList>
    </citation>
    <scope>NUCLEOTIDE SEQUENCE</scope>
    <source>
        <strain evidence="4">VKM Ac-2007</strain>
    </source>
</reference>
<dbReference type="InterPro" id="IPR058747">
    <property type="entry name" value="PglY_C"/>
</dbReference>
<gene>
    <name evidence="4" type="ORF">GCM10017600_16270</name>
</gene>
<dbReference type="Proteomes" id="UP001143474">
    <property type="component" value="Unassembled WGS sequence"/>
</dbReference>
<evidence type="ECO:0008006" key="6">
    <source>
        <dbReference type="Google" id="ProtNLM"/>
    </source>
</evidence>
<sequence>MAELLRDLIEIPERVHAGDFVLKLTEGVSHADRTIRDYVVTTQLAETFDEALDVVKKAVETNSSHATYLDGSFGSGKSHFMAVLHAILQKNPDVRAKDELVPTVTKHDPWLRDRRILLVPYHLIGAKNLDSAVLGGYVKHVGKLHPDKKLPAVYRDEALLDDARDLRARLGDERFVAELPAGEGDFRRGTWNGEFLDRAFAAPPGNRERRRLVTDLLAGPFKRYAGAVHGDGEAFIDLDQGLSVISAHAKEELGYDAVVLLLDELVLWLAGRLGDDSFVRREAQNVSKLVESAEHERPAPIISFVPRQRDLRELVGRDIAGSQTASLFDTLKYWDGRFGRLALADRNLREIIKRRLLRAKNAEAKASLDAAFERTARNNPQVWDVLLDAQGGGATRQDFRTTYPFSPAFLSAMIDISSALQRERSALKLTQQLLVDHRDTLEVGKIVPLGAIYDVLAAGGDKPFSDKLREEFDQAKRFYIERLRPHLLQKHNLAEDSASTPAFRLDDLTAKTLLLAALVPHVPALRNLTASRIAALNYGSIITMIPGQEKKQVAATLRELASAFGQIRISGSSDDPSVEMALIGVDTQAILARARGKDDSAAKRRRLQEMLWTELGVPNSGQIESRREIVWRGTPRVVEVVFENIRDPERLDSRKFEPSEPGALRIIVDYPFDEGNFGPADDRNRLLRIRADQPNASTAGWLPNFFSQDRLSDLGDLIVIEHVLSGDVLKELAENLTEEDRHHARRQLESRREALLVRLGDVIKQAYGVAEPDPVNVGRESDQPVMPLIDGLDIRLQAGKGLNGALQWICGKLLDHQFTKHPNLDPDGSGAAYRPRDLQLVLEKIEQATQSDPKRAEVVKNDIPVLKRIGEALELGTMHEAHFVLREEWPLRIERAASKAGKTGDLTVRELKEWIRAEQPGLPEEIVSLIVYGYAIQRDRAWVRGKQVFAAPDLRNLPGDMALRAQDLPSREEFRVASERAFGLFQIERPPVASARAVHALGTAVRKTASELLPDAETLVRELERHAGLLDLADSQRLATARTVAELVEKLAGITDDTALLRELASFSLDQPLETYHVSLQKAGAVTKALGGVQWPIVEAVAQRADEPAKLVLERLRAASVRDEQVTPLIPALKTANDDAVKLVVAVQPPVVTPPIVTPPPKDPPPVDPSRIVVPNPDKPSGGTTVPVPGPKQGRHTVPLSQLEAVMAELLGLAKKHGDATIEITWRVVD</sequence>
<protein>
    <recommendedName>
        <fullName evidence="6">Phage resistance protein</fullName>
    </recommendedName>
</protein>
<keyword evidence="5" id="KW-1185">Reference proteome</keyword>
<evidence type="ECO:0000256" key="1">
    <source>
        <dbReference type="SAM" id="MobiDB-lite"/>
    </source>
</evidence>
<dbReference type="InterPro" id="IPR058748">
    <property type="entry name" value="PglY_5th"/>
</dbReference>
<dbReference type="Pfam" id="PF26381">
    <property type="entry name" value="BREX_PglY_5th"/>
    <property type="match status" value="1"/>
</dbReference>
<dbReference type="AlphaFoldDB" id="A0A9W6HXN1"/>
<feature type="domain" description="ATPase PglY C-terminal" evidence="3">
    <location>
        <begin position="979"/>
        <end position="1149"/>
    </location>
</feature>
<feature type="domain" description="ATPase PglY 5th" evidence="2">
    <location>
        <begin position="836"/>
        <end position="935"/>
    </location>
</feature>
<feature type="region of interest" description="Disordered" evidence="1">
    <location>
        <begin position="1155"/>
        <end position="1196"/>
    </location>
</feature>
<evidence type="ECO:0000313" key="4">
    <source>
        <dbReference type="EMBL" id="GLK08222.1"/>
    </source>
</evidence>
<dbReference type="Pfam" id="PF26382">
    <property type="entry name" value="BREX_PglY_6th"/>
    <property type="match status" value="1"/>
</dbReference>
<name>A0A9W6HXN1_9ACTN</name>
<reference evidence="4" key="2">
    <citation type="submission" date="2023-01" db="EMBL/GenBank/DDBJ databases">
        <authorList>
            <person name="Sun Q."/>
            <person name="Evtushenko L."/>
        </authorList>
    </citation>
    <scope>NUCLEOTIDE SEQUENCE</scope>
    <source>
        <strain evidence="4">VKM Ac-2007</strain>
    </source>
</reference>
<proteinExistence type="predicted"/>
<accession>A0A9W6HXN1</accession>
<feature type="compositionally biased region" description="Pro residues" evidence="1">
    <location>
        <begin position="1155"/>
        <end position="1168"/>
    </location>
</feature>
<dbReference type="EMBL" id="BSEV01000002">
    <property type="protein sequence ID" value="GLK08222.1"/>
    <property type="molecule type" value="Genomic_DNA"/>
</dbReference>
<evidence type="ECO:0000259" key="3">
    <source>
        <dbReference type="Pfam" id="PF26382"/>
    </source>
</evidence>